<evidence type="ECO:0000313" key="2">
    <source>
        <dbReference type="EMBL" id="KAH9827660.1"/>
    </source>
</evidence>
<proteinExistence type="predicted"/>
<reference evidence="2 3" key="1">
    <citation type="journal article" date="2018" name="IMA Fungus">
        <title>IMA Genome-F 10: Nine draft genome sequences of Claviceps purpurea s.lat., including C. arundinis, C. humidiphila, and C. cf. spartinae, pseudomolecules for the pitch canker pathogen Fusarium circinatum, draft genome of Davidsoniella eucalypti, Grosmannia galeiformis, Quambalaria eucalypti, and Teratosphaeria destructans.</title>
        <authorList>
            <person name="Wingfield B.D."/>
            <person name="Liu M."/>
            <person name="Nguyen H.D."/>
            <person name="Lane F.A."/>
            <person name="Morgan S.W."/>
            <person name="De Vos L."/>
            <person name="Wilken P.M."/>
            <person name="Duong T.A."/>
            <person name="Aylward J."/>
            <person name="Coetzee M.P."/>
            <person name="Dadej K."/>
            <person name="De Beer Z.W."/>
            <person name="Findlay W."/>
            <person name="Havenga M."/>
            <person name="Kolarik M."/>
            <person name="Menzies J.G."/>
            <person name="Naidoo K."/>
            <person name="Pochopski O."/>
            <person name="Shoukouhi P."/>
            <person name="Santana Q.C."/>
            <person name="Seifert K.A."/>
            <person name="Soal N."/>
            <person name="Steenkamp E.T."/>
            <person name="Tatham C.T."/>
            <person name="van der Nest M.A."/>
            <person name="Wingfield M.J."/>
        </authorList>
    </citation>
    <scope>NUCLEOTIDE SEQUENCE [LARGE SCALE GENOMIC DNA]</scope>
    <source>
        <strain evidence="2">CMW44962</strain>
    </source>
</reference>
<keyword evidence="3" id="KW-1185">Reference proteome</keyword>
<protein>
    <submittedName>
        <fullName evidence="2">Uncharacterized protein</fullName>
    </submittedName>
</protein>
<name>A0A9W7SS20_9PEZI</name>
<dbReference type="EMBL" id="RIBY02001867">
    <property type="protein sequence ID" value="KAH9827660.1"/>
    <property type="molecule type" value="Genomic_DNA"/>
</dbReference>
<accession>A0A9W7SS20</accession>
<feature type="compositionally biased region" description="Basic and acidic residues" evidence="1">
    <location>
        <begin position="24"/>
        <end position="38"/>
    </location>
</feature>
<feature type="region of interest" description="Disordered" evidence="1">
    <location>
        <begin position="1"/>
        <end position="59"/>
    </location>
</feature>
<dbReference type="AlphaFoldDB" id="A0A9W7SS20"/>
<gene>
    <name evidence="2" type="ORF">Tdes44962_MAKER00386</name>
</gene>
<comment type="caution">
    <text evidence="2">The sequence shown here is derived from an EMBL/GenBank/DDBJ whole genome shotgun (WGS) entry which is preliminary data.</text>
</comment>
<evidence type="ECO:0000256" key="1">
    <source>
        <dbReference type="SAM" id="MobiDB-lite"/>
    </source>
</evidence>
<evidence type="ECO:0000313" key="3">
    <source>
        <dbReference type="Proteomes" id="UP001138500"/>
    </source>
</evidence>
<organism evidence="2 3">
    <name type="scientific">Teratosphaeria destructans</name>
    <dbReference type="NCBI Taxonomy" id="418781"/>
    <lineage>
        <taxon>Eukaryota</taxon>
        <taxon>Fungi</taxon>
        <taxon>Dikarya</taxon>
        <taxon>Ascomycota</taxon>
        <taxon>Pezizomycotina</taxon>
        <taxon>Dothideomycetes</taxon>
        <taxon>Dothideomycetidae</taxon>
        <taxon>Mycosphaerellales</taxon>
        <taxon>Teratosphaeriaceae</taxon>
        <taxon>Teratosphaeria</taxon>
    </lineage>
</organism>
<sequence length="59" mass="6429">MTQRGINRWPKSRPLGDAASALTPDRDKAVRAKSDAGIKRGLAKPASFRRQQPGENKGN</sequence>
<dbReference type="Proteomes" id="UP001138500">
    <property type="component" value="Unassembled WGS sequence"/>
</dbReference>
<reference evidence="2 3" key="2">
    <citation type="journal article" date="2021" name="Curr. Genet.">
        <title>Genetic response to nitrogen starvation in the aggressive Eucalyptus foliar pathogen Teratosphaeria destructans.</title>
        <authorList>
            <person name="Havenga M."/>
            <person name="Wingfield B.D."/>
            <person name="Wingfield M.J."/>
            <person name="Dreyer L.L."/>
            <person name="Roets F."/>
            <person name="Aylward J."/>
        </authorList>
    </citation>
    <scope>NUCLEOTIDE SEQUENCE [LARGE SCALE GENOMIC DNA]</scope>
    <source>
        <strain evidence="2">CMW44962</strain>
    </source>
</reference>
<feature type="compositionally biased region" description="Polar residues" evidence="1">
    <location>
        <begin position="49"/>
        <end position="59"/>
    </location>
</feature>